<proteinExistence type="predicted"/>
<reference evidence="4 5" key="1">
    <citation type="submission" date="2019-07" db="EMBL/GenBank/DDBJ databases">
        <title>Genomics analysis of Aphanomyces spp. identifies a new class of oomycete effector associated with host adaptation.</title>
        <authorList>
            <person name="Gaulin E."/>
        </authorList>
    </citation>
    <scope>NUCLEOTIDE SEQUENCE [LARGE SCALE GENOMIC DNA]</scope>
    <source>
        <strain evidence="4 5">ATCC 201684</strain>
    </source>
</reference>
<dbReference type="EMBL" id="VJMJ01000103">
    <property type="protein sequence ID" value="KAF0734889.1"/>
    <property type="molecule type" value="Genomic_DNA"/>
</dbReference>
<dbReference type="Pfam" id="PF02129">
    <property type="entry name" value="Peptidase_S15"/>
    <property type="match status" value="1"/>
</dbReference>
<feature type="transmembrane region" description="Helical" evidence="2">
    <location>
        <begin position="20"/>
        <end position="47"/>
    </location>
</feature>
<evidence type="ECO:0000313" key="5">
    <source>
        <dbReference type="Proteomes" id="UP000481153"/>
    </source>
</evidence>
<organism evidence="4 5">
    <name type="scientific">Aphanomyces euteiches</name>
    <dbReference type="NCBI Taxonomy" id="100861"/>
    <lineage>
        <taxon>Eukaryota</taxon>
        <taxon>Sar</taxon>
        <taxon>Stramenopiles</taxon>
        <taxon>Oomycota</taxon>
        <taxon>Saprolegniomycetes</taxon>
        <taxon>Saprolegniales</taxon>
        <taxon>Verrucalvaceae</taxon>
        <taxon>Aphanomyces</taxon>
    </lineage>
</organism>
<evidence type="ECO:0000259" key="3">
    <source>
        <dbReference type="SMART" id="SM00939"/>
    </source>
</evidence>
<dbReference type="AlphaFoldDB" id="A0A6G0X515"/>
<dbReference type="NCBIfam" id="TIGR00976">
    <property type="entry name" value="CocE_NonD"/>
    <property type="match status" value="1"/>
</dbReference>
<keyword evidence="2" id="KW-0472">Membrane</keyword>
<feature type="domain" description="Xaa-Pro dipeptidyl-peptidase C-terminal" evidence="3">
    <location>
        <begin position="397"/>
        <end position="656"/>
    </location>
</feature>
<keyword evidence="2" id="KW-1133">Transmembrane helix</keyword>
<dbReference type="Pfam" id="PF08530">
    <property type="entry name" value="PepX_C"/>
    <property type="match status" value="1"/>
</dbReference>
<dbReference type="Proteomes" id="UP000481153">
    <property type="component" value="Unassembled WGS sequence"/>
</dbReference>
<evidence type="ECO:0000256" key="2">
    <source>
        <dbReference type="SAM" id="Phobius"/>
    </source>
</evidence>
<evidence type="ECO:0000256" key="1">
    <source>
        <dbReference type="ARBA" id="ARBA00022801"/>
    </source>
</evidence>
<keyword evidence="2" id="KW-0812">Transmembrane</keyword>
<dbReference type="InterPro" id="IPR005674">
    <property type="entry name" value="CocE/Ser_esterase"/>
</dbReference>
<dbReference type="SUPFAM" id="SSF53474">
    <property type="entry name" value="alpha/beta-Hydrolases"/>
    <property type="match status" value="1"/>
</dbReference>
<accession>A0A6G0X515</accession>
<name>A0A6G0X515_9STRA</name>
<gene>
    <name evidence="4" type="ORF">Ae201684_008551</name>
</gene>
<dbReference type="Gene3D" id="2.60.120.260">
    <property type="entry name" value="Galactose-binding domain-like"/>
    <property type="match status" value="1"/>
</dbReference>
<keyword evidence="1" id="KW-0378">Hydrolase</keyword>
<protein>
    <recommendedName>
        <fullName evidence="3">Xaa-Pro dipeptidyl-peptidase C-terminal domain-containing protein</fullName>
    </recommendedName>
</protein>
<dbReference type="Gene3D" id="3.40.50.1820">
    <property type="entry name" value="alpha/beta hydrolase"/>
    <property type="match status" value="2"/>
</dbReference>
<dbReference type="SUPFAM" id="SSF49785">
    <property type="entry name" value="Galactose-binding domain-like"/>
    <property type="match status" value="1"/>
</dbReference>
<dbReference type="InterPro" id="IPR000383">
    <property type="entry name" value="Xaa-Pro-like_dom"/>
</dbReference>
<evidence type="ECO:0000313" key="4">
    <source>
        <dbReference type="EMBL" id="KAF0734889.1"/>
    </source>
</evidence>
<dbReference type="GO" id="GO:0008239">
    <property type="term" value="F:dipeptidyl-peptidase activity"/>
    <property type="evidence" value="ECO:0007669"/>
    <property type="project" value="InterPro"/>
</dbReference>
<dbReference type="InterPro" id="IPR008979">
    <property type="entry name" value="Galactose-bd-like_sf"/>
</dbReference>
<sequence length="664" mass="74060">MKPSKDLQEIYPGNSSLWKAITASVLAVTTLVLSPLIVCSLVIFVPYNKIKKWLDARQPSDRFAAHETKSSDATEFTMTSQYVTMRDGTRIAIDLYLPTQGSTFSCVLNQSRYHRSMSLRWPWRLLANDGRPFNFINSRYFKRMVQEGFAVVVMDVRGAGASFGKLEHPWSLTERQDSADILDWITKQSWSNGRVGLWGISYEAVAAYKTASLNHPAVKACVPMFIFYDMYNDIAAPGGVPQHFFTNKWLELTRFLDDNAFSSLPSMKAFGWLFFQGVTPASGNYHDLQEAIASQKDNWETPVNPKLNRDTPAGGNVTPSDLSLVNVLNDIQTAEVSMLFYTGWYDQTVRSSFQGFTAMPSHSKVVVGPWNHGGVLFYNPDTQFSKPTDCDHVEPILEFFHRHLDVSPTGTTAVAPEKGGVDYFMLGENRWHSSQAWPPTNVVRNVFYLSMEDRKLVTNSSNVQGGHHTWQSSSQQALGGVSRWQSTIEVFNPIKYTRWNKANHIIFATEPLDTPLKMVGTPVVTLWLTSTEPIAADIFIYLTVLTPSTGHVAYVTEGHFRASHAHEVDDSSDKLLPHVADPSVPRHSFLTADQRPVSANDPTRVRFGVLPIAYRVPPGSVLELRVVGHDSAHFVDVVPTRSMTLAATALHASSLSLPVVVDIA</sequence>
<dbReference type="VEuPathDB" id="FungiDB:AeMF1_020338"/>
<dbReference type="SMART" id="SM00939">
    <property type="entry name" value="PepX_C"/>
    <property type="match status" value="1"/>
</dbReference>
<keyword evidence="5" id="KW-1185">Reference proteome</keyword>
<dbReference type="InterPro" id="IPR029058">
    <property type="entry name" value="AB_hydrolase_fold"/>
</dbReference>
<dbReference type="InterPro" id="IPR013736">
    <property type="entry name" value="Xaa-Pro_dipept_C"/>
</dbReference>
<comment type="caution">
    <text evidence="4">The sequence shown here is derived from an EMBL/GenBank/DDBJ whole genome shotgun (WGS) entry which is preliminary data.</text>
</comment>